<dbReference type="Proteomes" id="UP000288024">
    <property type="component" value="Unassembled WGS sequence"/>
</dbReference>
<gene>
    <name evidence="1" type="ORF">EM808_17300</name>
</gene>
<dbReference type="InterPro" id="IPR058595">
    <property type="entry name" value="Avidin-like"/>
</dbReference>
<dbReference type="AlphaFoldDB" id="A0A437K869"/>
<comment type="caution">
    <text evidence="1">The sequence shown here is derived from an EMBL/GenBank/DDBJ whole genome shotgun (WGS) entry which is preliminary data.</text>
</comment>
<protein>
    <submittedName>
        <fullName evidence="1">Uncharacterized protein</fullName>
    </submittedName>
</protein>
<evidence type="ECO:0000313" key="1">
    <source>
        <dbReference type="EMBL" id="RVT60202.1"/>
    </source>
</evidence>
<evidence type="ECO:0000313" key="2">
    <source>
        <dbReference type="Proteomes" id="UP000288024"/>
    </source>
</evidence>
<dbReference type="RefSeq" id="WP_127739454.1">
    <property type="nucleotide sequence ID" value="NZ_CP196003.1"/>
</dbReference>
<sequence length="114" mass="12978">MENINGKVFLSIHHENAQELLYNAIFHFTQENDIITASFYSKSICYGELVGLVNKTGILHVILNLFCTDSTFYSGTCDFQLKRMEDVSILYGNITLSSENQLHQKIILQEITPS</sequence>
<proteinExistence type="predicted"/>
<reference evidence="1 2" key="1">
    <citation type="submission" date="2019-01" db="EMBL/GenBank/DDBJ databases">
        <title>Bacillus sp. M5HDSG1-1, whole genome shotgun sequence.</title>
        <authorList>
            <person name="Tuo L."/>
        </authorList>
    </citation>
    <scope>NUCLEOTIDE SEQUENCE [LARGE SCALE GENOMIC DNA]</scope>
    <source>
        <strain evidence="1 2">M5HDSG1-1</strain>
    </source>
</reference>
<dbReference type="EMBL" id="RZTZ01000007">
    <property type="protein sequence ID" value="RVT60202.1"/>
    <property type="molecule type" value="Genomic_DNA"/>
</dbReference>
<organism evidence="1 2">
    <name type="scientific">Niallia taxi</name>
    <dbReference type="NCBI Taxonomy" id="2499688"/>
    <lineage>
        <taxon>Bacteria</taxon>
        <taxon>Bacillati</taxon>
        <taxon>Bacillota</taxon>
        <taxon>Bacilli</taxon>
        <taxon>Bacillales</taxon>
        <taxon>Bacillaceae</taxon>
        <taxon>Niallia</taxon>
    </lineage>
</organism>
<accession>A0A437K869</accession>
<dbReference type="Pfam" id="PF26421">
    <property type="entry name" value="Avidin_like"/>
    <property type="match status" value="1"/>
</dbReference>
<keyword evidence="2" id="KW-1185">Reference proteome</keyword>
<name>A0A437K869_9BACI</name>